<dbReference type="OrthoDB" id="907479at2759"/>
<dbReference type="PANTHER" id="PTHR10106">
    <property type="entry name" value="CYTOCHROME B561-RELATED"/>
    <property type="match status" value="1"/>
</dbReference>
<feature type="transmembrane region" description="Helical" evidence="12">
    <location>
        <begin position="348"/>
        <end position="368"/>
    </location>
</feature>
<proteinExistence type="predicted"/>
<evidence type="ECO:0000256" key="10">
    <source>
        <dbReference type="ARBA" id="ARBA00023136"/>
    </source>
</evidence>
<feature type="transmembrane region" description="Helical" evidence="12">
    <location>
        <begin position="426"/>
        <end position="449"/>
    </location>
</feature>
<organism evidence="14 15">
    <name type="scientific">Cinara cedri</name>
    <dbReference type="NCBI Taxonomy" id="506608"/>
    <lineage>
        <taxon>Eukaryota</taxon>
        <taxon>Metazoa</taxon>
        <taxon>Ecdysozoa</taxon>
        <taxon>Arthropoda</taxon>
        <taxon>Hexapoda</taxon>
        <taxon>Insecta</taxon>
        <taxon>Pterygota</taxon>
        <taxon>Neoptera</taxon>
        <taxon>Paraneoptera</taxon>
        <taxon>Hemiptera</taxon>
        <taxon>Sternorrhyncha</taxon>
        <taxon>Aphidomorpha</taxon>
        <taxon>Aphidoidea</taxon>
        <taxon>Aphididae</taxon>
        <taxon>Lachninae</taxon>
        <taxon>Cinara</taxon>
    </lineage>
</organism>
<keyword evidence="5 12" id="KW-0812">Transmembrane</keyword>
<feature type="compositionally biased region" description="Gly residues" evidence="11">
    <location>
        <begin position="149"/>
        <end position="162"/>
    </location>
</feature>
<evidence type="ECO:0000259" key="13">
    <source>
        <dbReference type="PROSITE" id="PS50939"/>
    </source>
</evidence>
<keyword evidence="9" id="KW-0408">Iron</keyword>
<evidence type="ECO:0000256" key="7">
    <source>
        <dbReference type="ARBA" id="ARBA00022982"/>
    </source>
</evidence>
<evidence type="ECO:0000313" key="14">
    <source>
        <dbReference type="EMBL" id="VVC36572.1"/>
    </source>
</evidence>
<evidence type="ECO:0000256" key="6">
    <source>
        <dbReference type="ARBA" id="ARBA00022723"/>
    </source>
</evidence>
<evidence type="ECO:0000256" key="3">
    <source>
        <dbReference type="ARBA" id="ARBA00022448"/>
    </source>
</evidence>
<accession>A0A5E4MW78</accession>
<feature type="compositionally biased region" description="Polar residues" evidence="11">
    <location>
        <begin position="31"/>
        <end position="41"/>
    </location>
</feature>
<dbReference type="SMART" id="SM00665">
    <property type="entry name" value="B561"/>
    <property type="match status" value="1"/>
</dbReference>
<dbReference type="PANTHER" id="PTHR10106:SF24">
    <property type="entry name" value="NO EXTENDED MEMORY, ISOFORM A"/>
    <property type="match status" value="1"/>
</dbReference>
<dbReference type="AlphaFoldDB" id="A0A5E4MW78"/>
<keyword evidence="15" id="KW-1185">Reference proteome</keyword>
<keyword evidence="3" id="KW-0813">Transport</keyword>
<keyword evidence="4" id="KW-0349">Heme</keyword>
<evidence type="ECO:0000256" key="11">
    <source>
        <dbReference type="SAM" id="MobiDB-lite"/>
    </source>
</evidence>
<keyword evidence="8 12" id="KW-1133">Transmembrane helix</keyword>
<keyword evidence="10 12" id="KW-0472">Membrane</keyword>
<evidence type="ECO:0000256" key="1">
    <source>
        <dbReference type="ARBA" id="ARBA00001970"/>
    </source>
</evidence>
<feature type="domain" description="Cytochrome b561" evidence="13">
    <location>
        <begin position="315"/>
        <end position="549"/>
    </location>
</feature>
<sequence length="593" mass="62362">MDSQQNTFLPPPIDGGEASAPLAQPDDDFVTANSAAGTPNTPADDAGTGSTVSPVSPVHLNRQKINAMMIDDDQVEADNDNGATDDSAGLLPPPDETDTDDKSTKDTSTTVTKNDNDAQWSEKPLGDDDDDDDQVPVLAMSGILPATATGGGGGGGGGGAGTGDSKKNVTGSNDPTSGGAGGTVTGNGENKSNEKSRYASGNGAGGGTDQDDSGANNSQAPLGCGTTLEYVLLITTCTILLLSVTGTTIYWTMVYRGGYDCAWFPWPPQTPKQLLSVGIFTYKHHSQNSQNFSDTNVDFGAGNSFGESFDGNYSTTSTIATSTPEQLSTQYTNKSSKIDLTDEQRFNLHPTLMTFGFITFTGFSILVYRMAAGCSTTCRGTYVKLTHSLLHLATVPCVLFGSVASMEYHRSKGIPHLYSLHSWMGVLTVSLFIIQFTLGIFTFVVLLCCRGATAACRLRCFAPIHATLGLCTFTLAIATCLTGLQQRADFMIFNNNGQKQQPSLSNSSSGPAIGLQRGPIDNLGEQGIVVNVLGLLLMATLVFVTATLLLERKTTKRNLSASRYCKNGGQTFQLVPSSATAGIDHAAGRNGRM</sequence>
<comment type="cofactor">
    <cofactor evidence="1">
        <name>heme b</name>
        <dbReference type="ChEBI" id="CHEBI:60344"/>
    </cofactor>
</comment>
<feature type="transmembrane region" description="Helical" evidence="12">
    <location>
        <begin position="461"/>
        <end position="484"/>
    </location>
</feature>
<protein>
    <submittedName>
        <fullName evidence="14">Cytochrome b561/ferric reductase transmembrane</fullName>
    </submittedName>
</protein>
<feature type="compositionally biased region" description="Acidic residues" evidence="11">
    <location>
        <begin position="70"/>
        <end position="79"/>
    </location>
</feature>
<feature type="transmembrane region" description="Helical" evidence="12">
    <location>
        <begin position="389"/>
        <end position="406"/>
    </location>
</feature>
<reference evidence="14 15" key="1">
    <citation type="submission" date="2019-08" db="EMBL/GenBank/DDBJ databases">
        <authorList>
            <person name="Alioto T."/>
            <person name="Alioto T."/>
            <person name="Gomez Garrido J."/>
        </authorList>
    </citation>
    <scope>NUCLEOTIDE SEQUENCE [LARGE SCALE GENOMIC DNA]</scope>
</reference>
<dbReference type="GO" id="GO:0016491">
    <property type="term" value="F:oxidoreductase activity"/>
    <property type="evidence" value="ECO:0007669"/>
    <property type="project" value="InterPro"/>
</dbReference>
<dbReference type="Proteomes" id="UP000325440">
    <property type="component" value="Unassembled WGS sequence"/>
</dbReference>
<dbReference type="Pfam" id="PF03188">
    <property type="entry name" value="Cytochrom_B561"/>
    <property type="match status" value="1"/>
</dbReference>
<keyword evidence="6" id="KW-0479">Metal-binding</keyword>
<dbReference type="InterPro" id="IPR043205">
    <property type="entry name" value="CYB561/CYBRD1-like"/>
</dbReference>
<feature type="transmembrane region" description="Helical" evidence="12">
    <location>
        <begin position="528"/>
        <end position="550"/>
    </location>
</feature>
<dbReference type="InterPro" id="IPR006593">
    <property type="entry name" value="Cyt_b561/ferric_Rdtase_TM"/>
</dbReference>
<evidence type="ECO:0000256" key="5">
    <source>
        <dbReference type="ARBA" id="ARBA00022692"/>
    </source>
</evidence>
<dbReference type="GO" id="GO:0046872">
    <property type="term" value="F:metal ion binding"/>
    <property type="evidence" value="ECO:0007669"/>
    <property type="project" value="UniProtKB-KW"/>
</dbReference>
<feature type="region of interest" description="Disordered" evidence="11">
    <location>
        <begin position="1"/>
        <end position="216"/>
    </location>
</feature>
<evidence type="ECO:0000256" key="4">
    <source>
        <dbReference type="ARBA" id="ARBA00022617"/>
    </source>
</evidence>
<dbReference type="GO" id="GO:0016020">
    <property type="term" value="C:membrane"/>
    <property type="evidence" value="ECO:0007669"/>
    <property type="project" value="UniProtKB-SubCell"/>
</dbReference>
<evidence type="ECO:0000256" key="9">
    <source>
        <dbReference type="ARBA" id="ARBA00023004"/>
    </source>
</evidence>
<evidence type="ECO:0000256" key="8">
    <source>
        <dbReference type="ARBA" id="ARBA00022989"/>
    </source>
</evidence>
<evidence type="ECO:0000256" key="12">
    <source>
        <dbReference type="SAM" id="Phobius"/>
    </source>
</evidence>
<evidence type="ECO:0000313" key="15">
    <source>
        <dbReference type="Proteomes" id="UP000325440"/>
    </source>
</evidence>
<dbReference type="PROSITE" id="PS50939">
    <property type="entry name" value="CYTOCHROME_B561"/>
    <property type="match status" value="1"/>
</dbReference>
<comment type="subcellular location">
    <subcellularLocation>
        <location evidence="2">Membrane</location>
        <topology evidence="2">Multi-pass membrane protein</topology>
    </subcellularLocation>
</comment>
<evidence type="ECO:0000256" key="2">
    <source>
        <dbReference type="ARBA" id="ARBA00004141"/>
    </source>
</evidence>
<gene>
    <name evidence="14" type="ORF">CINCED_3A001754</name>
</gene>
<name>A0A5E4MW78_9HEMI</name>
<dbReference type="Gene3D" id="1.20.120.1770">
    <property type="match status" value="1"/>
</dbReference>
<dbReference type="EMBL" id="CABPRJ010001434">
    <property type="protein sequence ID" value="VVC36572.1"/>
    <property type="molecule type" value="Genomic_DNA"/>
</dbReference>
<keyword evidence="7" id="KW-0249">Electron transport</keyword>
<dbReference type="CDD" id="cd08554">
    <property type="entry name" value="Cyt_b561"/>
    <property type="match status" value="1"/>
</dbReference>